<dbReference type="AlphaFoldDB" id="A0A0E9STI1"/>
<sequence>MGTSSTAEAVCVCVTFARCLNRSPPTRPAGHHDRCVKCDVYPPF</sequence>
<dbReference type="EMBL" id="GBXM01063956">
    <property type="protein sequence ID" value="JAH44621.1"/>
    <property type="molecule type" value="Transcribed_RNA"/>
</dbReference>
<evidence type="ECO:0000313" key="1">
    <source>
        <dbReference type="EMBL" id="JAH44621.1"/>
    </source>
</evidence>
<accession>A0A0E9STI1</accession>
<protein>
    <submittedName>
        <fullName evidence="1">Uncharacterized protein</fullName>
    </submittedName>
</protein>
<reference evidence="1" key="1">
    <citation type="submission" date="2014-11" db="EMBL/GenBank/DDBJ databases">
        <authorList>
            <person name="Amaro Gonzalez C."/>
        </authorList>
    </citation>
    <scope>NUCLEOTIDE SEQUENCE</scope>
</reference>
<reference evidence="1" key="2">
    <citation type="journal article" date="2015" name="Fish Shellfish Immunol.">
        <title>Early steps in the European eel (Anguilla anguilla)-Vibrio vulnificus interaction in the gills: Role of the RtxA13 toxin.</title>
        <authorList>
            <person name="Callol A."/>
            <person name="Pajuelo D."/>
            <person name="Ebbesson L."/>
            <person name="Teles M."/>
            <person name="MacKenzie S."/>
            <person name="Amaro C."/>
        </authorList>
    </citation>
    <scope>NUCLEOTIDE SEQUENCE</scope>
</reference>
<proteinExistence type="predicted"/>
<name>A0A0E9STI1_ANGAN</name>
<organism evidence="1">
    <name type="scientific">Anguilla anguilla</name>
    <name type="common">European freshwater eel</name>
    <name type="synonym">Muraena anguilla</name>
    <dbReference type="NCBI Taxonomy" id="7936"/>
    <lineage>
        <taxon>Eukaryota</taxon>
        <taxon>Metazoa</taxon>
        <taxon>Chordata</taxon>
        <taxon>Craniata</taxon>
        <taxon>Vertebrata</taxon>
        <taxon>Euteleostomi</taxon>
        <taxon>Actinopterygii</taxon>
        <taxon>Neopterygii</taxon>
        <taxon>Teleostei</taxon>
        <taxon>Anguilliformes</taxon>
        <taxon>Anguillidae</taxon>
        <taxon>Anguilla</taxon>
    </lineage>
</organism>